<dbReference type="InterPro" id="IPR036513">
    <property type="entry name" value="STAS_dom_sf"/>
</dbReference>
<dbReference type="Gene3D" id="3.40.50.10600">
    <property type="entry name" value="SpoIIaa-like domains"/>
    <property type="match status" value="1"/>
</dbReference>
<evidence type="ECO:0008006" key="3">
    <source>
        <dbReference type="Google" id="ProtNLM"/>
    </source>
</evidence>
<name>A0A2T4U3A4_9BACI</name>
<reference evidence="1 2" key="1">
    <citation type="submission" date="2018-03" db="EMBL/GenBank/DDBJ databases">
        <title>Alkalicoccus saliphilus sp. nov., isolated from a mineral pool.</title>
        <authorList>
            <person name="Zhao B."/>
        </authorList>
    </citation>
    <scope>NUCLEOTIDE SEQUENCE [LARGE SCALE GENOMIC DNA]</scope>
    <source>
        <strain evidence="1 2">6AG</strain>
    </source>
</reference>
<dbReference type="RefSeq" id="WP_107585887.1">
    <property type="nucleotide sequence ID" value="NZ_PZJJ01000030.1"/>
</dbReference>
<evidence type="ECO:0000313" key="2">
    <source>
        <dbReference type="Proteomes" id="UP000240509"/>
    </source>
</evidence>
<dbReference type="AlphaFoldDB" id="A0A2T4U3A4"/>
<accession>A0A2T4U3A4</accession>
<sequence length="120" mass="13278">MLVCQTGNAPNIVEYFMQGKLSERENKELLTDLEERIEEHGEVHLLVVVEGIPTVDLSAVPDRLSFAKDHLSDIGRYALVSDSKVVDAAAALYDNVTEIDFQTFAPSQTQEARTWVEAGA</sequence>
<dbReference type="InterPro" id="IPR038396">
    <property type="entry name" value="SpoIIAA-like_sf"/>
</dbReference>
<dbReference type="SUPFAM" id="SSF52091">
    <property type="entry name" value="SpoIIaa-like"/>
    <property type="match status" value="1"/>
</dbReference>
<comment type="caution">
    <text evidence="1">The sequence shown here is derived from an EMBL/GenBank/DDBJ whole genome shotgun (WGS) entry which is preliminary data.</text>
</comment>
<dbReference type="InterPro" id="IPR021866">
    <property type="entry name" value="SpoIIAA-like"/>
</dbReference>
<dbReference type="Proteomes" id="UP000240509">
    <property type="component" value="Unassembled WGS sequence"/>
</dbReference>
<protein>
    <recommendedName>
        <fullName evidence="3">STAS/SEC14 domain-containing protein</fullName>
    </recommendedName>
</protein>
<proteinExistence type="predicted"/>
<dbReference type="Pfam" id="PF11964">
    <property type="entry name" value="SpoIIAA-like"/>
    <property type="match status" value="1"/>
</dbReference>
<keyword evidence="2" id="KW-1185">Reference proteome</keyword>
<organism evidence="1 2">
    <name type="scientific">Alkalicoccus saliphilus</name>
    <dbReference type="NCBI Taxonomy" id="200989"/>
    <lineage>
        <taxon>Bacteria</taxon>
        <taxon>Bacillati</taxon>
        <taxon>Bacillota</taxon>
        <taxon>Bacilli</taxon>
        <taxon>Bacillales</taxon>
        <taxon>Bacillaceae</taxon>
        <taxon>Alkalicoccus</taxon>
    </lineage>
</organism>
<gene>
    <name evidence="1" type="ORF">C6Y45_14170</name>
</gene>
<dbReference type="EMBL" id="PZJJ01000030">
    <property type="protein sequence ID" value="PTL37884.1"/>
    <property type="molecule type" value="Genomic_DNA"/>
</dbReference>
<dbReference type="OrthoDB" id="2969070at2"/>
<evidence type="ECO:0000313" key="1">
    <source>
        <dbReference type="EMBL" id="PTL37884.1"/>
    </source>
</evidence>